<protein>
    <submittedName>
        <fullName evidence="2">NADP-dependent oxidoreductase</fullName>
        <ecNumber evidence="2">1.-.-.-</ecNumber>
    </submittedName>
</protein>
<dbReference type="PANTHER" id="PTHR11695">
    <property type="entry name" value="ALCOHOL DEHYDROGENASE RELATED"/>
    <property type="match status" value="1"/>
</dbReference>
<dbReference type="Pfam" id="PF08240">
    <property type="entry name" value="ADH_N"/>
    <property type="match status" value="1"/>
</dbReference>
<gene>
    <name evidence="2" type="ORF">ACFSW7_05305</name>
</gene>
<dbReference type="RefSeq" id="WP_026339654.1">
    <property type="nucleotide sequence ID" value="NZ_JBHUNE010000003.1"/>
</dbReference>
<reference evidence="3" key="1">
    <citation type="journal article" date="2019" name="Int. J. Syst. Evol. Microbiol.">
        <title>The Global Catalogue of Microorganisms (GCM) 10K type strain sequencing project: providing services to taxonomists for standard genome sequencing and annotation.</title>
        <authorList>
            <consortium name="The Broad Institute Genomics Platform"/>
            <consortium name="The Broad Institute Genome Sequencing Center for Infectious Disease"/>
            <person name="Wu L."/>
            <person name="Ma J."/>
        </authorList>
    </citation>
    <scope>NUCLEOTIDE SEQUENCE [LARGE SCALE GENOMIC DNA]</scope>
    <source>
        <strain evidence="3">TISTR 1514</strain>
    </source>
</reference>
<dbReference type="Pfam" id="PF13602">
    <property type="entry name" value="ADH_zinc_N_2"/>
    <property type="match status" value="1"/>
</dbReference>
<dbReference type="Gene3D" id="3.40.50.720">
    <property type="entry name" value="NAD(P)-binding Rossmann-like Domain"/>
    <property type="match status" value="1"/>
</dbReference>
<keyword evidence="2" id="KW-0560">Oxidoreductase</keyword>
<comment type="caution">
    <text evidence="2">The sequence shown here is derived from an EMBL/GenBank/DDBJ whole genome shotgun (WGS) entry which is preliminary data.</text>
</comment>
<dbReference type="EMBL" id="JBHUNE010000003">
    <property type="protein sequence ID" value="MFD2757793.1"/>
    <property type="molecule type" value="Genomic_DNA"/>
</dbReference>
<dbReference type="PANTHER" id="PTHR11695:SF294">
    <property type="entry name" value="RETICULON-4-INTERACTING PROTEIN 1, MITOCHONDRIAL"/>
    <property type="match status" value="1"/>
</dbReference>
<evidence type="ECO:0000313" key="2">
    <source>
        <dbReference type="EMBL" id="MFD2757793.1"/>
    </source>
</evidence>
<dbReference type="InterPro" id="IPR036291">
    <property type="entry name" value="NAD(P)-bd_dom_sf"/>
</dbReference>
<dbReference type="CDD" id="cd05289">
    <property type="entry name" value="MDR_like_2"/>
    <property type="match status" value="1"/>
</dbReference>
<dbReference type="InterPro" id="IPR020843">
    <property type="entry name" value="ER"/>
</dbReference>
<accession>A0ABW5UVV5</accession>
<dbReference type="SUPFAM" id="SSF51735">
    <property type="entry name" value="NAD(P)-binding Rossmann-fold domains"/>
    <property type="match status" value="1"/>
</dbReference>
<sequence length="325" mass="34711">MTDLMRAVVVNEFGGPEVLEVGEVPMPKALNSDTLVRVHAAGLNPIDAKTRSGKGMAGAIDRMPWVPGGEFAGVVERASYELAPFQPGDEVYGMLLTPRYQGAHGDYVSVPFMSLAHKPKSLTMLEAGGVPLASLTAWAAVVEAARVHTGQRMLVHGGAGGVGHFAVQLAAFYGAEVITTGSARNHEWLTDLGATQVIDYTTERFEDSIEEPVDVVIDLIGNVHDNTGTRSLKVLRDGGTIINVPTGSWPTMHDEVAAEGRDLTASTLKLSPEGRILATIAQLFDQGDLQTHLDATYPLAEAQAAHRKLEEGHTRGKIVFDLTAE</sequence>
<evidence type="ECO:0000313" key="3">
    <source>
        <dbReference type="Proteomes" id="UP001597492"/>
    </source>
</evidence>
<dbReference type="Proteomes" id="UP001597492">
    <property type="component" value="Unassembled WGS sequence"/>
</dbReference>
<dbReference type="GO" id="GO:0016491">
    <property type="term" value="F:oxidoreductase activity"/>
    <property type="evidence" value="ECO:0007669"/>
    <property type="project" value="UniProtKB-KW"/>
</dbReference>
<feature type="domain" description="Enoyl reductase (ER)" evidence="1">
    <location>
        <begin position="14"/>
        <end position="320"/>
    </location>
</feature>
<organism evidence="2 3">
    <name type="scientific">Gulosibacter faecalis</name>
    <dbReference type="NCBI Taxonomy" id="272240"/>
    <lineage>
        <taxon>Bacteria</taxon>
        <taxon>Bacillati</taxon>
        <taxon>Actinomycetota</taxon>
        <taxon>Actinomycetes</taxon>
        <taxon>Micrococcales</taxon>
        <taxon>Microbacteriaceae</taxon>
        <taxon>Gulosibacter</taxon>
    </lineage>
</organism>
<dbReference type="Gene3D" id="3.90.180.10">
    <property type="entry name" value="Medium-chain alcohol dehydrogenases, catalytic domain"/>
    <property type="match status" value="1"/>
</dbReference>
<proteinExistence type="predicted"/>
<dbReference type="InterPro" id="IPR050700">
    <property type="entry name" value="YIM1/Zinc_Alcohol_DH_Fams"/>
</dbReference>
<keyword evidence="3" id="KW-1185">Reference proteome</keyword>
<dbReference type="SMART" id="SM00829">
    <property type="entry name" value="PKS_ER"/>
    <property type="match status" value="1"/>
</dbReference>
<dbReference type="SUPFAM" id="SSF50129">
    <property type="entry name" value="GroES-like"/>
    <property type="match status" value="1"/>
</dbReference>
<dbReference type="InterPro" id="IPR013154">
    <property type="entry name" value="ADH-like_N"/>
</dbReference>
<name>A0ABW5UVV5_9MICO</name>
<dbReference type="EC" id="1.-.-.-" evidence="2"/>
<evidence type="ECO:0000259" key="1">
    <source>
        <dbReference type="SMART" id="SM00829"/>
    </source>
</evidence>
<dbReference type="InterPro" id="IPR011032">
    <property type="entry name" value="GroES-like_sf"/>
</dbReference>